<organism evidence="1">
    <name type="scientific">bioreactor metagenome</name>
    <dbReference type="NCBI Taxonomy" id="1076179"/>
    <lineage>
        <taxon>unclassified sequences</taxon>
        <taxon>metagenomes</taxon>
        <taxon>ecological metagenomes</taxon>
    </lineage>
</organism>
<name>A0A645EME6_9ZZZZ</name>
<gene>
    <name evidence="1" type="ORF">SDC9_149832</name>
</gene>
<protein>
    <submittedName>
        <fullName evidence="1">Uncharacterized protein</fullName>
    </submittedName>
</protein>
<dbReference type="AlphaFoldDB" id="A0A645EME6"/>
<accession>A0A645EME6</accession>
<dbReference type="EMBL" id="VSSQ01048572">
    <property type="protein sequence ID" value="MPN02616.1"/>
    <property type="molecule type" value="Genomic_DNA"/>
</dbReference>
<proteinExistence type="predicted"/>
<evidence type="ECO:0000313" key="1">
    <source>
        <dbReference type="EMBL" id="MPN02616.1"/>
    </source>
</evidence>
<comment type="caution">
    <text evidence="1">The sequence shown here is derived from an EMBL/GenBank/DDBJ whole genome shotgun (WGS) entry which is preliminary data.</text>
</comment>
<reference evidence="1" key="1">
    <citation type="submission" date="2019-08" db="EMBL/GenBank/DDBJ databases">
        <authorList>
            <person name="Kucharzyk K."/>
            <person name="Murdoch R.W."/>
            <person name="Higgins S."/>
            <person name="Loffler F."/>
        </authorList>
    </citation>
    <scope>NUCLEOTIDE SEQUENCE</scope>
</reference>
<sequence length="166" mass="17870">MASCQLQMPPIPMTGIFTARNTSHTIRTAIGLIQGPESPPVIVDNFGFLLSTSIAIPKKVLTRDTASAPSSSTPRAIWEISVTLGDNFTINVLGNTFRTSLVTWAADWQEVPNAIPPSFTLGQEIFNSIAGILSRSANFSAQATYSSTVEPDTFTIIWVSYSLMTG</sequence>